<accession>A0A397PC23</accession>
<dbReference type="SUPFAM" id="SSF51658">
    <property type="entry name" value="Xylose isomerase-like"/>
    <property type="match status" value="1"/>
</dbReference>
<dbReference type="OrthoDB" id="9786584at2"/>
<dbReference type="Gene3D" id="3.20.20.150">
    <property type="entry name" value="Divalent-metal-dependent TIM barrel enzymes"/>
    <property type="match status" value="1"/>
</dbReference>
<dbReference type="EMBL" id="QXDC01000002">
    <property type="protein sequence ID" value="RIA45489.1"/>
    <property type="molecule type" value="Genomic_DNA"/>
</dbReference>
<keyword evidence="3" id="KW-0413">Isomerase</keyword>
<protein>
    <submittedName>
        <fullName evidence="3">Hydroxypyruvate isomerase</fullName>
    </submittedName>
</protein>
<keyword evidence="4" id="KW-1185">Reference proteome</keyword>
<dbReference type="PANTHER" id="PTHR12110:SF52">
    <property type="entry name" value="XYLOSE ISOMERASE"/>
    <property type="match status" value="1"/>
</dbReference>
<dbReference type="AlphaFoldDB" id="A0A397PC23"/>
<sequence length="305" mass="32718">MASSTAGGITRTRFRLRYAGSLGLRSPDRPMLADYVGSSDPVEQIAAMADLGFAGVFDNFLTLRDVQTQHAMGTACERRGLAFGSITLRTSHANRPDWHRSDSESRAAIAHALNNAIDAAGRVGSTNITVVSNADWSLPREPQISAFAENLRQVADRAALRGVKLNLEPTAGLEPALLIGRMAQARDLAVAIDHPAVQLVYDVGHVTSAGDDPFAALSMARDRLGAVQLAGAGRTEIGTGAIDWPRLLRAIRDTGYCGLYELEHRPPNDGIDGETALLSRLREVDDQINDGRDPPRHPAGAAEKR</sequence>
<dbReference type="InterPro" id="IPR050312">
    <property type="entry name" value="IolE/XylAMocC-like"/>
</dbReference>
<dbReference type="InterPro" id="IPR013022">
    <property type="entry name" value="Xyl_isomerase-like_TIM-brl"/>
</dbReference>
<name>A0A397PC23_9SPHN</name>
<comment type="caution">
    <text evidence="3">The sequence shown here is derived from an EMBL/GenBank/DDBJ whole genome shotgun (WGS) entry which is preliminary data.</text>
</comment>
<dbReference type="Pfam" id="PF01261">
    <property type="entry name" value="AP_endonuc_2"/>
    <property type="match status" value="1"/>
</dbReference>
<dbReference type="GO" id="GO:0016853">
    <property type="term" value="F:isomerase activity"/>
    <property type="evidence" value="ECO:0007669"/>
    <property type="project" value="UniProtKB-KW"/>
</dbReference>
<keyword evidence="3" id="KW-0670">Pyruvate</keyword>
<proteinExistence type="predicted"/>
<reference evidence="3 4" key="1">
    <citation type="submission" date="2018-08" db="EMBL/GenBank/DDBJ databases">
        <title>Genomic Encyclopedia of Type Strains, Phase IV (KMG-IV): sequencing the most valuable type-strain genomes for metagenomic binning, comparative biology and taxonomic classification.</title>
        <authorList>
            <person name="Goeker M."/>
        </authorList>
    </citation>
    <scope>NUCLEOTIDE SEQUENCE [LARGE SCALE GENOMIC DNA]</scope>
    <source>
        <strain evidence="3 4">DSM 25527</strain>
    </source>
</reference>
<dbReference type="PANTHER" id="PTHR12110">
    <property type="entry name" value="HYDROXYPYRUVATE ISOMERASE"/>
    <property type="match status" value="1"/>
</dbReference>
<evidence type="ECO:0000256" key="1">
    <source>
        <dbReference type="SAM" id="MobiDB-lite"/>
    </source>
</evidence>
<feature type="domain" description="Xylose isomerase-like TIM barrel" evidence="2">
    <location>
        <begin position="46"/>
        <end position="277"/>
    </location>
</feature>
<evidence type="ECO:0000259" key="2">
    <source>
        <dbReference type="Pfam" id="PF01261"/>
    </source>
</evidence>
<evidence type="ECO:0000313" key="3">
    <source>
        <dbReference type="EMBL" id="RIA45489.1"/>
    </source>
</evidence>
<evidence type="ECO:0000313" key="4">
    <source>
        <dbReference type="Proteomes" id="UP000266568"/>
    </source>
</evidence>
<gene>
    <name evidence="3" type="ORF">DFR49_0008</name>
</gene>
<dbReference type="Proteomes" id="UP000266568">
    <property type="component" value="Unassembled WGS sequence"/>
</dbReference>
<feature type="region of interest" description="Disordered" evidence="1">
    <location>
        <begin position="282"/>
        <end position="305"/>
    </location>
</feature>
<organism evidence="3 4">
    <name type="scientific">Hephaestia caeni</name>
    <dbReference type="NCBI Taxonomy" id="645617"/>
    <lineage>
        <taxon>Bacteria</taxon>
        <taxon>Pseudomonadati</taxon>
        <taxon>Pseudomonadota</taxon>
        <taxon>Alphaproteobacteria</taxon>
        <taxon>Sphingomonadales</taxon>
        <taxon>Sphingomonadaceae</taxon>
        <taxon>Hephaestia</taxon>
    </lineage>
</organism>
<dbReference type="InterPro" id="IPR036237">
    <property type="entry name" value="Xyl_isomerase-like_sf"/>
</dbReference>